<evidence type="ECO:0000313" key="3">
    <source>
        <dbReference type="Proteomes" id="UP001227230"/>
    </source>
</evidence>
<name>A0ABY9BX86_VITVI</name>
<dbReference type="Proteomes" id="UP001227230">
    <property type="component" value="Chromosome 5"/>
</dbReference>
<reference evidence="2 3" key="1">
    <citation type="journal article" date="2023" name="Hortic Res">
        <title>The complete reference genome for grapevine (Vitis vinifera L.) genetics and breeding.</title>
        <authorList>
            <person name="Shi X."/>
            <person name="Cao S."/>
            <person name="Wang X."/>
            <person name="Huang S."/>
            <person name="Wang Y."/>
            <person name="Liu Z."/>
            <person name="Liu W."/>
            <person name="Leng X."/>
            <person name="Peng Y."/>
            <person name="Wang N."/>
            <person name="Wang Y."/>
            <person name="Ma Z."/>
            <person name="Xu X."/>
            <person name="Zhang F."/>
            <person name="Xue H."/>
            <person name="Zhong H."/>
            <person name="Wang Y."/>
            <person name="Zhang K."/>
            <person name="Velt A."/>
            <person name="Avia K."/>
            <person name="Holtgrawe D."/>
            <person name="Grimplet J."/>
            <person name="Matus J.T."/>
            <person name="Ware D."/>
            <person name="Wu X."/>
            <person name="Wang H."/>
            <person name="Liu C."/>
            <person name="Fang Y."/>
            <person name="Rustenholz C."/>
            <person name="Cheng Z."/>
            <person name="Xiao H."/>
            <person name="Zhou Y."/>
        </authorList>
    </citation>
    <scope>NUCLEOTIDE SEQUENCE [LARGE SCALE GENOMIC DNA]</scope>
    <source>
        <strain evidence="3">cv. Pinot noir / PN40024</strain>
        <tissue evidence="2">Leaf</tissue>
    </source>
</reference>
<dbReference type="EMBL" id="CP126652">
    <property type="protein sequence ID" value="WJZ87477.1"/>
    <property type="molecule type" value="Genomic_DNA"/>
</dbReference>
<dbReference type="PROSITE" id="PS51382">
    <property type="entry name" value="SPX"/>
    <property type="match status" value="1"/>
</dbReference>
<dbReference type="InterPro" id="IPR004331">
    <property type="entry name" value="SPX_dom"/>
</dbReference>
<dbReference type="Pfam" id="PF03105">
    <property type="entry name" value="SPX"/>
    <property type="match status" value="1"/>
</dbReference>
<proteinExistence type="predicted"/>
<organism evidence="2 3">
    <name type="scientific">Vitis vinifera</name>
    <name type="common">Grape</name>
    <dbReference type="NCBI Taxonomy" id="29760"/>
    <lineage>
        <taxon>Eukaryota</taxon>
        <taxon>Viridiplantae</taxon>
        <taxon>Streptophyta</taxon>
        <taxon>Embryophyta</taxon>
        <taxon>Tracheophyta</taxon>
        <taxon>Spermatophyta</taxon>
        <taxon>Magnoliopsida</taxon>
        <taxon>eudicotyledons</taxon>
        <taxon>Gunneridae</taxon>
        <taxon>Pentapetalae</taxon>
        <taxon>rosids</taxon>
        <taxon>Vitales</taxon>
        <taxon>Vitaceae</taxon>
        <taxon>Viteae</taxon>
        <taxon>Vitis</taxon>
    </lineage>
</organism>
<dbReference type="InterPro" id="IPR031142">
    <property type="entry name" value="SPX_prot"/>
</dbReference>
<protein>
    <recommendedName>
        <fullName evidence="1">SPX domain-containing protein</fullName>
    </recommendedName>
</protein>
<evidence type="ECO:0000313" key="2">
    <source>
        <dbReference type="EMBL" id="WJZ87477.1"/>
    </source>
</evidence>
<gene>
    <name evidence="2" type="ORF">VitviT2T_006853</name>
</gene>
<dbReference type="PANTHER" id="PTHR45978">
    <property type="entry name" value="SPX DOMAIN-CONTAINING PROTEIN 3"/>
    <property type="match status" value="1"/>
</dbReference>
<keyword evidence="3" id="KW-1185">Reference proteome</keyword>
<feature type="domain" description="SPX" evidence="1">
    <location>
        <begin position="1"/>
        <end position="76"/>
    </location>
</feature>
<evidence type="ECO:0000259" key="1">
    <source>
        <dbReference type="PROSITE" id="PS51382"/>
    </source>
</evidence>
<accession>A0ABY9BX86</accession>
<dbReference type="PANTHER" id="PTHR45978:SF2">
    <property type="entry name" value="SPX DOMAIN-CONTAINING PROTEIN 3"/>
    <property type="match status" value="1"/>
</dbReference>
<sequence length="106" mass="12256">MLLLPRMKISGVINGSHPSDTNYREEMGKIRKDMVDFHGEMVLLENHSDINYTSLAKILKKYDKRIGELLRLPFIQKVLQQAFFSTDLVSKLVKNVKAPYMQCSQL</sequence>